<dbReference type="Pfam" id="PF07690">
    <property type="entry name" value="MFS_1"/>
    <property type="match status" value="1"/>
</dbReference>
<comment type="catalytic activity">
    <reaction evidence="14">
        <text>L-aspartyl-L-lysine(out) = L-aspartyl-L-lysine(in)</text>
        <dbReference type="Rhea" id="RHEA:79411"/>
        <dbReference type="ChEBI" id="CHEBI:229953"/>
    </reaction>
</comment>
<gene>
    <name evidence="26" type="ORF">K7432_012402</name>
</gene>
<dbReference type="Proteomes" id="UP001479436">
    <property type="component" value="Unassembled WGS sequence"/>
</dbReference>
<comment type="catalytic activity">
    <reaction evidence="9">
        <text>L-histidyl-glycine(out) = L-histidyl-glycine(in)</text>
        <dbReference type="Rhea" id="RHEA:79395"/>
        <dbReference type="ChEBI" id="CHEBI:229957"/>
    </reaction>
</comment>
<comment type="caution">
    <text evidence="26">The sequence shown here is derived from an EMBL/GenBank/DDBJ whole genome shotgun (WGS) entry which is preliminary data.</text>
</comment>
<comment type="catalytic activity">
    <reaction evidence="19">
        <text>L-alanyl-L-lysine(out) = L-alanyl-L-lysine(in)</text>
        <dbReference type="Rhea" id="RHEA:79415"/>
        <dbReference type="ChEBI" id="CHEBI:192470"/>
    </reaction>
</comment>
<evidence type="ECO:0000256" key="13">
    <source>
        <dbReference type="ARBA" id="ARBA00044893"/>
    </source>
</evidence>
<evidence type="ECO:0000256" key="3">
    <source>
        <dbReference type="ARBA" id="ARBA00022448"/>
    </source>
</evidence>
<evidence type="ECO:0000256" key="2">
    <source>
        <dbReference type="ARBA" id="ARBA00008335"/>
    </source>
</evidence>
<evidence type="ECO:0000256" key="5">
    <source>
        <dbReference type="ARBA" id="ARBA00022989"/>
    </source>
</evidence>
<accession>A0ABR2VSA6</accession>
<comment type="catalytic activity">
    <reaction evidence="13">
        <text>L-alpha-aminoacyl-L-lysine(out) = L-alpha-aminoacyl-L-lysine(in)</text>
        <dbReference type="Rhea" id="RHEA:79383"/>
        <dbReference type="ChEBI" id="CHEBI:229966"/>
    </reaction>
</comment>
<evidence type="ECO:0000256" key="25">
    <source>
        <dbReference type="SAM" id="Phobius"/>
    </source>
</evidence>
<feature type="transmembrane region" description="Helical" evidence="25">
    <location>
        <begin position="320"/>
        <end position="343"/>
    </location>
</feature>
<feature type="transmembrane region" description="Helical" evidence="25">
    <location>
        <begin position="282"/>
        <end position="300"/>
    </location>
</feature>
<evidence type="ECO:0000256" key="4">
    <source>
        <dbReference type="ARBA" id="ARBA00022692"/>
    </source>
</evidence>
<comment type="catalytic activity">
    <reaction evidence="8">
        <text>L-lysyl-L-alanine(out) = L-lysyl-L-alanine(in)</text>
        <dbReference type="Rhea" id="RHEA:79399"/>
        <dbReference type="ChEBI" id="CHEBI:229954"/>
    </reaction>
</comment>
<comment type="catalytic activity">
    <reaction evidence="12">
        <text>L-lysyl-L-alpha-amino acid(out) = L-lysyl-L-alpha-amino acid(in)</text>
        <dbReference type="Rhea" id="RHEA:79387"/>
        <dbReference type="ChEBI" id="CHEBI:229965"/>
    </reaction>
</comment>
<dbReference type="Gene3D" id="1.20.1250.20">
    <property type="entry name" value="MFS general substrate transporter like domains"/>
    <property type="match status" value="1"/>
</dbReference>
<comment type="function">
    <text evidence="23">Lysosomal dipeptide uniporter that selectively exports lysine, arginine or histidine-containing dipeptides with a net positive charge from the lysosome lumen into the cytosol. Could play a role in a specific type of protein O-glycosylation indirectly regulating macrophages migration and tissue invasion. Also essential for liver homeostasis.</text>
</comment>
<evidence type="ECO:0000256" key="14">
    <source>
        <dbReference type="ARBA" id="ARBA00044898"/>
    </source>
</evidence>
<feature type="transmembrane region" description="Helical" evidence="25">
    <location>
        <begin position="21"/>
        <end position="39"/>
    </location>
</feature>
<evidence type="ECO:0000256" key="6">
    <source>
        <dbReference type="ARBA" id="ARBA00023136"/>
    </source>
</evidence>
<evidence type="ECO:0000256" key="8">
    <source>
        <dbReference type="ARBA" id="ARBA00044876"/>
    </source>
</evidence>
<dbReference type="PANTHER" id="PTHR23512">
    <property type="entry name" value="MAJOR FACILITATOR SUPERFAMILY DOMAIN-CONTAINING PROTEIN 1"/>
    <property type="match status" value="1"/>
</dbReference>
<dbReference type="PANTHER" id="PTHR23512:SF3">
    <property type="entry name" value="MAJOR FACILITATOR SUPERFAMILY DOMAIN-CONTAINING PROTEIN 1"/>
    <property type="match status" value="1"/>
</dbReference>
<reference evidence="26 27" key="1">
    <citation type="submission" date="2023-04" db="EMBL/GenBank/DDBJ databases">
        <title>Genome of Basidiobolus ranarum AG-B5.</title>
        <authorList>
            <person name="Stajich J.E."/>
            <person name="Carter-House D."/>
            <person name="Gryganskyi A."/>
        </authorList>
    </citation>
    <scope>NUCLEOTIDE SEQUENCE [LARGE SCALE GENOMIC DNA]</scope>
    <source>
        <strain evidence="26 27">AG-B5</strain>
    </source>
</reference>
<dbReference type="InterPro" id="IPR052187">
    <property type="entry name" value="MFSD1"/>
</dbReference>
<comment type="catalytic activity">
    <reaction evidence="20">
        <text>L-lysyl-glycine(out) = L-lysyl-glycine(in)</text>
        <dbReference type="Rhea" id="RHEA:79407"/>
        <dbReference type="ChEBI" id="CHEBI:191202"/>
    </reaction>
</comment>
<dbReference type="EMBL" id="JASJQH010007949">
    <property type="protein sequence ID" value="KAK9696553.1"/>
    <property type="molecule type" value="Genomic_DNA"/>
</dbReference>
<evidence type="ECO:0000256" key="12">
    <source>
        <dbReference type="ARBA" id="ARBA00044891"/>
    </source>
</evidence>
<comment type="catalytic activity">
    <reaction evidence="15">
        <text>L-arginyl-L-alpha-amino acid(out) = L-arginyl-L-alpha-amino acid(in)</text>
        <dbReference type="Rhea" id="RHEA:79371"/>
        <dbReference type="ChEBI" id="CHEBI:84315"/>
    </reaction>
</comment>
<evidence type="ECO:0000256" key="10">
    <source>
        <dbReference type="ARBA" id="ARBA00044881"/>
    </source>
</evidence>
<dbReference type="InterPro" id="IPR011701">
    <property type="entry name" value="MFS"/>
</dbReference>
<comment type="catalytic activity">
    <reaction evidence="17">
        <text>L-arginyl-glycine(out) = L-arginyl-glycine(in)</text>
        <dbReference type="Rhea" id="RHEA:79391"/>
        <dbReference type="ChEBI" id="CHEBI:229955"/>
    </reaction>
</comment>
<comment type="catalytic activity">
    <reaction evidence="16">
        <text>L-lysyl-L-lysine(out) = L-lysyl-L-lysine(in)</text>
        <dbReference type="Rhea" id="RHEA:79403"/>
        <dbReference type="ChEBI" id="CHEBI:229956"/>
    </reaction>
</comment>
<feature type="transmembrane region" description="Helical" evidence="25">
    <location>
        <begin position="94"/>
        <end position="114"/>
    </location>
</feature>
<evidence type="ECO:0000256" key="19">
    <source>
        <dbReference type="ARBA" id="ARBA00044919"/>
    </source>
</evidence>
<keyword evidence="7" id="KW-0458">Lysosome</keyword>
<evidence type="ECO:0000313" key="26">
    <source>
        <dbReference type="EMBL" id="KAK9696553.1"/>
    </source>
</evidence>
<evidence type="ECO:0000256" key="16">
    <source>
        <dbReference type="ARBA" id="ARBA00044900"/>
    </source>
</evidence>
<evidence type="ECO:0000256" key="24">
    <source>
        <dbReference type="ARBA" id="ARBA00046376"/>
    </source>
</evidence>
<feature type="transmembrane region" description="Helical" evidence="25">
    <location>
        <begin position="59"/>
        <end position="82"/>
    </location>
</feature>
<evidence type="ECO:0000256" key="11">
    <source>
        <dbReference type="ARBA" id="ARBA00044884"/>
    </source>
</evidence>
<keyword evidence="3" id="KW-0813">Transport</keyword>
<comment type="catalytic activity">
    <reaction evidence="18">
        <text>L-histidyl-L-alpha-amino acid(out) = L-histidyl-L-alpha-amino acid(in)</text>
        <dbReference type="Rhea" id="RHEA:79379"/>
        <dbReference type="ChEBI" id="CHEBI:229964"/>
    </reaction>
</comment>
<proteinExistence type="inferred from homology"/>
<evidence type="ECO:0000313" key="27">
    <source>
        <dbReference type="Proteomes" id="UP001479436"/>
    </source>
</evidence>
<evidence type="ECO:0000256" key="9">
    <source>
        <dbReference type="ARBA" id="ARBA00044878"/>
    </source>
</evidence>
<keyword evidence="4 25" id="KW-0812">Transmembrane</keyword>
<name>A0ABR2VSA6_9FUNG</name>
<comment type="subcellular location">
    <subcellularLocation>
        <location evidence="1">Lysosome membrane</location>
        <topology evidence="1">Multi-pass membrane protein</topology>
    </subcellularLocation>
</comment>
<evidence type="ECO:0000256" key="23">
    <source>
        <dbReference type="ARBA" id="ARBA00045709"/>
    </source>
</evidence>
<evidence type="ECO:0000256" key="1">
    <source>
        <dbReference type="ARBA" id="ARBA00004155"/>
    </source>
</evidence>
<evidence type="ECO:0000256" key="22">
    <source>
        <dbReference type="ARBA" id="ARBA00045018"/>
    </source>
</evidence>
<comment type="subunit">
    <text evidence="24">Homodimer. Interacts with lysosomal protein GLMP (via lumenal domain); the interaction starts while both proteins are still in the endoplasmic reticulum and is required for stabilization of MFSD1 in lysosomes but has no direct effect on its targeting to lysosomes or transporter activity.</text>
</comment>
<comment type="catalytic activity">
    <reaction evidence="10">
        <text>L-alpha-aminoacyl-L-arginine(out) = L-alpha-aminoacyl-L-arginine(in)</text>
        <dbReference type="Rhea" id="RHEA:79367"/>
        <dbReference type="ChEBI" id="CHEBI:229968"/>
    </reaction>
</comment>
<dbReference type="InterPro" id="IPR036259">
    <property type="entry name" value="MFS_trans_sf"/>
</dbReference>
<evidence type="ECO:0000256" key="18">
    <source>
        <dbReference type="ARBA" id="ARBA00044912"/>
    </source>
</evidence>
<keyword evidence="5 25" id="KW-1133">Transmembrane helix</keyword>
<organism evidence="26 27">
    <name type="scientific">Basidiobolus ranarum</name>
    <dbReference type="NCBI Taxonomy" id="34480"/>
    <lineage>
        <taxon>Eukaryota</taxon>
        <taxon>Fungi</taxon>
        <taxon>Fungi incertae sedis</taxon>
        <taxon>Zoopagomycota</taxon>
        <taxon>Entomophthoromycotina</taxon>
        <taxon>Basidiobolomycetes</taxon>
        <taxon>Basidiobolales</taxon>
        <taxon>Basidiobolaceae</taxon>
        <taxon>Basidiobolus</taxon>
    </lineage>
</organism>
<feature type="non-terminal residue" evidence="26">
    <location>
        <position position="344"/>
    </location>
</feature>
<evidence type="ECO:0000256" key="15">
    <source>
        <dbReference type="ARBA" id="ARBA00044899"/>
    </source>
</evidence>
<evidence type="ECO:0000256" key="17">
    <source>
        <dbReference type="ARBA" id="ARBA00044903"/>
    </source>
</evidence>
<protein>
    <recommendedName>
        <fullName evidence="21">Lysosomal dipeptide transporter MFSD1</fullName>
    </recommendedName>
    <alternativeName>
        <fullName evidence="22">Major facilitator superfamily domain-containing protein 1</fullName>
    </alternativeName>
</protein>
<keyword evidence="6 25" id="KW-0472">Membrane</keyword>
<evidence type="ECO:0000256" key="20">
    <source>
        <dbReference type="ARBA" id="ARBA00044924"/>
    </source>
</evidence>
<comment type="similarity">
    <text evidence="2">Belongs to the major facilitator superfamily.</text>
</comment>
<keyword evidence="27" id="KW-1185">Reference proteome</keyword>
<sequence>MSGNEPINSAEISTPSGSYGRWIVLGLSALSLTGNYFAYDMPAALNGQMMDHLGIDYHAWQYQLALMYVVYSIPNIFLPFAMGRIIDAHGTRKIFIILSGVVILGQLLFTVGLAMHMFPLIFLGRLLLGIGGESLGVAQARITFHWFNTKELGFALGINLCFARLGSVFNDLISPYIAEKHGGVNVASCFGLAMCVFSGFCALLFILADYAGEVRVKIKIRQKLVMSVSGNKRFSGQFIGIPENGNIRSSCFSGFSDGSSRPGDRLEQQMKFSDIYRFPTEFWILCFVMICFYGSTIPLINVGSDFFQKKWLGKDPITAGALLAIHDLGSTLLVPYSGFLMNFL</sequence>
<dbReference type="SUPFAM" id="SSF103473">
    <property type="entry name" value="MFS general substrate transporter"/>
    <property type="match status" value="1"/>
</dbReference>
<evidence type="ECO:0000256" key="21">
    <source>
        <dbReference type="ARBA" id="ARBA00044985"/>
    </source>
</evidence>
<evidence type="ECO:0000256" key="7">
    <source>
        <dbReference type="ARBA" id="ARBA00023228"/>
    </source>
</evidence>
<feature type="transmembrane region" description="Helical" evidence="25">
    <location>
        <begin position="190"/>
        <end position="211"/>
    </location>
</feature>
<comment type="catalytic activity">
    <reaction evidence="11">
        <text>L-alpha-aminoacyl-L-histidine(out) = L-alpha-aminoacyl-L-histidine(in)</text>
        <dbReference type="Rhea" id="RHEA:79375"/>
        <dbReference type="ChEBI" id="CHEBI:229967"/>
    </reaction>
</comment>